<dbReference type="OrthoDB" id="9824587at2"/>
<sequence>MSGGVAFDPDAGLIDDVGGEIKGRGGAGLAIFAGLIGICVGAGLGWMGHRAIDSRDRVAAAKKKAETIQAKVTEIEETRSRIALKIGEAQDALEAKEGEKAVAALSELEPTYAELGDVFGWQMGSMHPDVIKAIFSLAEANNSLQLDVGILKGWIGANEAILAKRAQGPSSFVVLVNPQGGSILAEYVSAICDEIPAELPEGFDPKSLKKCEGDKIMSANAYMVRTEIGGDVSMVPATGALFLNPSGQMYTYAIGANPEANAKAYFDIRMSKLKDTMDAMVKLKDDAMAGIENYTSDPPVNGE</sequence>
<accession>A0A2S9XCU9</accession>
<comment type="caution">
    <text evidence="2">The sequence shown here is derived from an EMBL/GenBank/DDBJ whole genome shotgun (WGS) entry which is preliminary data.</text>
</comment>
<keyword evidence="1" id="KW-1133">Transmembrane helix</keyword>
<protein>
    <submittedName>
        <fullName evidence="2">Uncharacterized protein</fullName>
    </submittedName>
</protein>
<feature type="transmembrane region" description="Helical" evidence="1">
    <location>
        <begin position="27"/>
        <end position="47"/>
    </location>
</feature>
<dbReference type="Proteomes" id="UP000237968">
    <property type="component" value="Unassembled WGS sequence"/>
</dbReference>
<evidence type="ECO:0000313" key="3">
    <source>
        <dbReference type="Proteomes" id="UP000237968"/>
    </source>
</evidence>
<dbReference type="EMBL" id="PVNK01000273">
    <property type="protein sequence ID" value="PRP90676.1"/>
    <property type="molecule type" value="Genomic_DNA"/>
</dbReference>
<organism evidence="2 3">
    <name type="scientific">Enhygromyxa salina</name>
    <dbReference type="NCBI Taxonomy" id="215803"/>
    <lineage>
        <taxon>Bacteria</taxon>
        <taxon>Pseudomonadati</taxon>
        <taxon>Myxococcota</taxon>
        <taxon>Polyangia</taxon>
        <taxon>Nannocystales</taxon>
        <taxon>Nannocystaceae</taxon>
        <taxon>Enhygromyxa</taxon>
    </lineage>
</organism>
<gene>
    <name evidence="2" type="ORF">ENSA5_62540</name>
</gene>
<keyword evidence="1" id="KW-0472">Membrane</keyword>
<name>A0A2S9XCU9_9BACT</name>
<proteinExistence type="predicted"/>
<evidence type="ECO:0000313" key="2">
    <source>
        <dbReference type="EMBL" id="PRP90676.1"/>
    </source>
</evidence>
<dbReference type="AlphaFoldDB" id="A0A2S9XCU9"/>
<evidence type="ECO:0000256" key="1">
    <source>
        <dbReference type="SAM" id="Phobius"/>
    </source>
</evidence>
<keyword evidence="3" id="KW-1185">Reference proteome</keyword>
<reference evidence="2 3" key="1">
    <citation type="submission" date="2018-03" db="EMBL/GenBank/DDBJ databases">
        <title>Draft Genome Sequences of the Obligatory Marine Myxobacteria Enhygromyxa salina SWB005.</title>
        <authorList>
            <person name="Poehlein A."/>
            <person name="Moghaddam J.A."/>
            <person name="Harms H."/>
            <person name="Alanjari M."/>
            <person name="Koenig G.M."/>
            <person name="Daniel R."/>
            <person name="Schaeberle T.F."/>
        </authorList>
    </citation>
    <scope>NUCLEOTIDE SEQUENCE [LARGE SCALE GENOMIC DNA]</scope>
    <source>
        <strain evidence="2 3">SWB005</strain>
    </source>
</reference>
<keyword evidence="1" id="KW-0812">Transmembrane</keyword>